<dbReference type="Proteomes" id="UP000614410">
    <property type="component" value="Unassembled WGS sequence"/>
</dbReference>
<organism evidence="1 2">
    <name type="scientific">Candidatus Amunia macphersoniae</name>
    <dbReference type="NCBI Taxonomy" id="3127014"/>
    <lineage>
        <taxon>Bacteria</taxon>
        <taxon>Bacillati</taxon>
        <taxon>Candidatus Dormiibacterota</taxon>
        <taxon>Candidatus Dormibacteria</taxon>
        <taxon>Candidatus Aeolococcales</taxon>
        <taxon>Candidatus Aeolococcaceae</taxon>
        <taxon>Candidatus Amunia</taxon>
    </lineage>
</organism>
<sequence>MTTVELPEGETIERGREDLEANVLPMIKQAPGFVSAVFAPSGREGLSMVVFETREQAQAASDNMKLPPGVRMVKSDVREVAATA</sequence>
<accession>A0A934KP28</accession>
<proteinExistence type="predicted"/>
<evidence type="ECO:0000313" key="2">
    <source>
        <dbReference type="Proteomes" id="UP000614410"/>
    </source>
</evidence>
<gene>
    <name evidence="1" type="ORF">JF887_09090</name>
</gene>
<reference evidence="1 2" key="1">
    <citation type="submission" date="2020-10" db="EMBL/GenBank/DDBJ databases">
        <title>Ca. Dormibacterota MAGs.</title>
        <authorList>
            <person name="Montgomery K."/>
        </authorList>
    </citation>
    <scope>NUCLEOTIDE SEQUENCE [LARGE SCALE GENOMIC DNA]</scope>
    <source>
        <strain evidence="1">Mitchell_Peninsula_5</strain>
    </source>
</reference>
<dbReference type="AlphaFoldDB" id="A0A934KP28"/>
<dbReference type="EMBL" id="JAEKNN010000047">
    <property type="protein sequence ID" value="MBJ7609565.1"/>
    <property type="molecule type" value="Genomic_DNA"/>
</dbReference>
<evidence type="ECO:0000313" key="1">
    <source>
        <dbReference type="EMBL" id="MBJ7609565.1"/>
    </source>
</evidence>
<name>A0A934KP28_9BACT</name>
<protein>
    <submittedName>
        <fullName evidence="1">Uncharacterized protein</fullName>
    </submittedName>
</protein>
<comment type="caution">
    <text evidence="1">The sequence shown here is derived from an EMBL/GenBank/DDBJ whole genome shotgun (WGS) entry which is preliminary data.</text>
</comment>